<evidence type="ECO:0000256" key="3">
    <source>
        <dbReference type="PROSITE-ProRule" id="PRU10007"/>
    </source>
</evidence>
<comment type="similarity">
    <text evidence="1 4">Belongs to the aldehyde dehydrogenase family.</text>
</comment>
<dbReference type="Gene3D" id="3.40.309.10">
    <property type="entry name" value="Aldehyde Dehydrogenase, Chain A, domain 2"/>
    <property type="match status" value="1"/>
</dbReference>
<dbReference type="InterPro" id="IPR029510">
    <property type="entry name" value="Ald_DH_CS_GLU"/>
</dbReference>
<evidence type="ECO:0000256" key="2">
    <source>
        <dbReference type="ARBA" id="ARBA00023002"/>
    </source>
</evidence>
<protein>
    <submittedName>
        <fullName evidence="6">Betaine aldehyde dehydrogenase</fullName>
    </submittedName>
</protein>
<dbReference type="PROSITE" id="PS00070">
    <property type="entry name" value="ALDEHYDE_DEHYDR_CYS"/>
    <property type="match status" value="1"/>
</dbReference>
<evidence type="ECO:0000259" key="5">
    <source>
        <dbReference type="Pfam" id="PF00171"/>
    </source>
</evidence>
<dbReference type="PROSITE" id="PS00687">
    <property type="entry name" value="ALDEHYDE_DEHYDR_GLU"/>
    <property type="match status" value="1"/>
</dbReference>
<dbReference type="Pfam" id="PF00171">
    <property type="entry name" value="Aldedh"/>
    <property type="match status" value="1"/>
</dbReference>
<dbReference type="AlphaFoldDB" id="A0A1B0Z2G6"/>
<feature type="active site" evidence="3">
    <location>
        <position position="226"/>
    </location>
</feature>
<keyword evidence="2 4" id="KW-0560">Oxidoreductase</keyword>
<dbReference type="InterPro" id="IPR015590">
    <property type="entry name" value="Aldehyde_DH_dom"/>
</dbReference>
<dbReference type="FunFam" id="3.40.309.10:FF:000009">
    <property type="entry name" value="Aldehyde dehydrogenase A"/>
    <property type="match status" value="1"/>
</dbReference>
<accession>A0A1B0Z2G6</accession>
<dbReference type="InterPro" id="IPR016163">
    <property type="entry name" value="Ald_DH_C"/>
</dbReference>
<evidence type="ECO:0000256" key="1">
    <source>
        <dbReference type="ARBA" id="ARBA00009986"/>
    </source>
</evidence>
<dbReference type="InterPro" id="IPR016161">
    <property type="entry name" value="Ald_DH/histidinol_DH"/>
</dbReference>
<proteinExistence type="inferred from homology"/>
<organism evidence="6">
    <name type="scientific">uncultured Alphaproteobacteria bacterium</name>
    <dbReference type="NCBI Taxonomy" id="91750"/>
    <lineage>
        <taxon>Bacteria</taxon>
        <taxon>Pseudomonadati</taxon>
        <taxon>Pseudomonadota</taxon>
        <taxon>Alphaproteobacteria</taxon>
        <taxon>environmental samples</taxon>
    </lineage>
</organism>
<name>A0A1B0Z2G6_9PROT</name>
<dbReference type="Gene3D" id="3.40.605.10">
    <property type="entry name" value="Aldehyde Dehydrogenase, Chain A, domain 1"/>
    <property type="match status" value="1"/>
</dbReference>
<dbReference type="CDD" id="cd07102">
    <property type="entry name" value="ALDH_EDX86601"/>
    <property type="match status" value="1"/>
</dbReference>
<sequence>MFKIITPIDNTLYLERKYNHDKIEETISNSVKAQKNWSVLTAKERVEILKKFVDDFLSRENQIVDEITRQIGRPISQVTNELKGFKERADYMLSIAEKKLSNINLQEKQNFKNYIKRIPMGVSLIIAPWNYPYLTSVNSIIPALAAGNTIILKHSAQTPLCAEQLYLSARNTLPNNVFNYLHLNHENSLKVVSDKRIAFVSFTGSVKAGHEVQKATANKFISITLELGGKDPAYVRHDADIEKSVENLVDGSFFNSGQSCCGVERIYVDQKIYQKFLELFINQTYNYKLGNPLKKDTTLGPVVKLSAAKFIEDQMNLAINQGAKKMIDSSKFNYPKEHKNYMVPQVLTNVNHEMKFMVEETFGPCVGIMPVNNEKDAVKLMNDSPYGLTASIWTKDIEVAEKIGNEIDTGTFFMNRCDYLDPGLSWTGVKESGKGCSLSEIAYEHLTNPKSFHLRKVLK</sequence>
<feature type="domain" description="Aldehyde dehydrogenase" evidence="5">
    <location>
        <begin position="6"/>
        <end position="451"/>
    </location>
</feature>
<evidence type="ECO:0000313" key="6">
    <source>
        <dbReference type="EMBL" id="ANO58388.1"/>
    </source>
</evidence>
<dbReference type="GO" id="GO:0016620">
    <property type="term" value="F:oxidoreductase activity, acting on the aldehyde or oxo group of donors, NAD or NADP as acceptor"/>
    <property type="evidence" value="ECO:0007669"/>
    <property type="project" value="InterPro"/>
</dbReference>
<dbReference type="EMBL" id="KT997805">
    <property type="protein sequence ID" value="ANO58308.1"/>
    <property type="molecule type" value="Genomic_DNA"/>
</dbReference>
<dbReference type="EMBL" id="KT997875">
    <property type="protein sequence ID" value="ANO58388.1"/>
    <property type="molecule type" value="Genomic_DNA"/>
</dbReference>
<dbReference type="PANTHER" id="PTHR11699">
    <property type="entry name" value="ALDEHYDE DEHYDROGENASE-RELATED"/>
    <property type="match status" value="1"/>
</dbReference>
<evidence type="ECO:0000256" key="4">
    <source>
        <dbReference type="RuleBase" id="RU003345"/>
    </source>
</evidence>
<reference evidence="6" key="1">
    <citation type="submission" date="2015-11" db="EMBL/GenBank/DDBJ databases">
        <title>Genomes of Abundant and Widespread Viruses from the Deep Ocean.</title>
        <authorList>
            <person name="Mizuno C.M."/>
            <person name="Ghai R."/>
            <person name="Saghai A."/>
            <person name="Lopez-Garcia P."/>
            <person name="Rodriguez-Valera F."/>
        </authorList>
    </citation>
    <scope>NUCLEOTIDE SEQUENCE</scope>
</reference>
<dbReference type="InterPro" id="IPR016162">
    <property type="entry name" value="Ald_DH_N"/>
</dbReference>
<dbReference type="SUPFAM" id="SSF53720">
    <property type="entry name" value="ALDH-like"/>
    <property type="match status" value="1"/>
</dbReference>
<dbReference type="InterPro" id="IPR016160">
    <property type="entry name" value="Ald_DH_CS_CYS"/>
</dbReference>